<dbReference type="EMBL" id="LWAE01000001">
    <property type="protein sequence ID" value="KZL93595.1"/>
    <property type="molecule type" value="Genomic_DNA"/>
</dbReference>
<dbReference type="OrthoDB" id="9784557at2"/>
<accession>A0A162U6R2</accession>
<sequence>MTRDFEQFIALKYILNRNNIKIHYTLPGENIDIEDKKINRFVDNILASVAELEANVISIRVKSGSKITVKNGNWAGGRPPYGYLIQRIKIPGRSRPIAKLKPSIYERSLIVNIFKFYNLGYGYRKIAQLMNDMCGNNAWTKGKIESIIKNETYTGYITWDRRGGRRHPGRHL</sequence>
<gene>
    <name evidence="2" type="ORF">CLMAG_06410</name>
</gene>
<dbReference type="InterPro" id="IPR050639">
    <property type="entry name" value="SSR_resolvase"/>
</dbReference>
<dbReference type="SUPFAM" id="SSF53041">
    <property type="entry name" value="Resolvase-like"/>
    <property type="match status" value="1"/>
</dbReference>
<dbReference type="RefSeq" id="WP_066617821.1">
    <property type="nucleotide sequence ID" value="NZ_FQXL01000031.1"/>
</dbReference>
<dbReference type="PANTHER" id="PTHR30461:SF23">
    <property type="entry name" value="DNA RECOMBINASE-RELATED"/>
    <property type="match status" value="1"/>
</dbReference>
<dbReference type="Gene3D" id="3.90.1750.20">
    <property type="entry name" value="Putative Large Serine Recombinase, Chain B, Domain 2"/>
    <property type="match status" value="1"/>
</dbReference>
<dbReference type="Proteomes" id="UP000076603">
    <property type="component" value="Unassembled WGS sequence"/>
</dbReference>
<dbReference type="Pfam" id="PF07508">
    <property type="entry name" value="Recombinase"/>
    <property type="match status" value="1"/>
</dbReference>
<dbReference type="STRING" id="1121326.CLMAG_06410"/>
<proteinExistence type="predicted"/>
<dbReference type="InterPro" id="IPR038109">
    <property type="entry name" value="DNA_bind_recomb_sf"/>
</dbReference>
<keyword evidence="3" id="KW-1185">Reference proteome</keyword>
<dbReference type="GO" id="GO:0003677">
    <property type="term" value="F:DNA binding"/>
    <property type="evidence" value="ECO:0007669"/>
    <property type="project" value="InterPro"/>
</dbReference>
<dbReference type="InterPro" id="IPR011109">
    <property type="entry name" value="DNA_bind_recombinase_dom"/>
</dbReference>
<dbReference type="InterPro" id="IPR036162">
    <property type="entry name" value="Resolvase-like_N_sf"/>
</dbReference>
<organism evidence="2 3">
    <name type="scientific">Clostridium magnum DSM 2767</name>
    <dbReference type="NCBI Taxonomy" id="1121326"/>
    <lineage>
        <taxon>Bacteria</taxon>
        <taxon>Bacillati</taxon>
        <taxon>Bacillota</taxon>
        <taxon>Clostridia</taxon>
        <taxon>Eubacteriales</taxon>
        <taxon>Clostridiaceae</taxon>
        <taxon>Clostridium</taxon>
    </lineage>
</organism>
<evidence type="ECO:0000259" key="1">
    <source>
        <dbReference type="Pfam" id="PF07508"/>
    </source>
</evidence>
<protein>
    <submittedName>
        <fullName evidence="2">Recombinase</fullName>
    </submittedName>
</protein>
<feature type="domain" description="Recombinase" evidence="1">
    <location>
        <begin position="108"/>
        <end position="163"/>
    </location>
</feature>
<reference evidence="2 3" key="1">
    <citation type="submission" date="2016-04" db="EMBL/GenBank/DDBJ databases">
        <title>Genome sequence of Clostridium magnum DSM 2767.</title>
        <authorList>
            <person name="Poehlein A."/>
            <person name="Uhlig R."/>
            <person name="Fischer R."/>
            <person name="Bahl H."/>
            <person name="Daniel R."/>
        </authorList>
    </citation>
    <scope>NUCLEOTIDE SEQUENCE [LARGE SCALE GENOMIC DNA]</scope>
    <source>
        <strain evidence="2 3">DSM 2767</strain>
    </source>
</reference>
<dbReference type="GO" id="GO:0000150">
    <property type="term" value="F:DNA strand exchange activity"/>
    <property type="evidence" value="ECO:0007669"/>
    <property type="project" value="InterPro"/>
</dbReference>
<comment type="caution">
    <text evidence="2">The sequence shown here is derived from an EMBL/GenBank/DDBJ whole genome shotgun (WGS) entry which is preliminary data.</text>
</comment>
<evidence type="ECO:0000313" key="3">
    <source>
        <dbReference type="Proteomes" id="UP000076603"/>
    </source>
</evidence>
<name>A0A162U6R2_9CLOT</name>
<dbReference type="PATRIC" id="fig|1121326.3.peg.597"/>
<evidence type="ECO:0000313" key="2">
    <source>
        <dbReference type="EMBL" id="KZL93595.1"/>
    </source>
</evidence>
<dbReference type="AlphaFoldDB" id="A0A162U6R2"/>
<dbReference type="PANTHER" id="PTHR30461">
    <property type="entry name" value="DNA-INVERTASE FROM LAMBDOID PROPHAGE"/>
    <property type="match status" value="1"/>
</dbReference>